<gene>
    <name evidence="1" type="ORF">LT40_01395</name>
</gene>
<evidence type="ECO:0008006" key="3">
    <source>
        <dbReference type="Google" id="ProtNLM"/>
    </source>
</evidence>
<dbReference type="Proteomes" id="UP000029499">
    <property type="component" value="Chromosome"/>
</dbReference>
<dbReference type="InterPro" id="IPR029063">
    <property type="entry name" value="SAM-dependent_MTases_sf"/>
</dbReference>
<evidence type="ECO:0000313" key="1">
    <source>
        <dbReference type="EMBL" id="AIS16125.1"/>
    </source>
</evidence>
<keyword evidence="2" id="KW-1185">Reference proteome</keyword>
<protein>
    <recommendedName>
        <fullName evidence="3">Methyltransferase</fullName>
    </recommendedName>
</protein>
<proteinExistence type="predicted"/>
<reference evidence="1 2" key="1">
    <citation type="journal article" date="2015" name="J. Biotechnol.">
        <title>Complete genome sequence of Pseudomonas rhizosphaerae IH5T (=DSM 16299T), a phosphate-solubilizing rhizobacterium for bacterial biofertilizer.</title>
        <authorList>
            <person name="Kwak Y."/>
            <person name="Jung B.K."/>
            <person name="Shin J.H."/>
        </authorList>
    </citation>
    <scope>NUCLEOTIDE SEQUENCE [LARGE SCALE GENOMIC DNA]</scope>
    <source>
        <strain evidence="1">DSM 16299</strain>
    </source>
</reference>
<dbReference type="SUPFAM" id="SSF53335">
    <property type="entry name" value="S-adenosyl-L-methionine-dependent methyltransferases"/>
    <property type="match status" value="1"/>
</dbReference>
<dbReference type="Gene3D" id="3.40.50.150">
    <property type="entry name" value="Vaccinia Virus protein VP39"/>
    <property type="match status" value="1"/>
</dbReference>
<organism evidence="1 2">
    <name type="scientific">Pseudomonas rhizosphaerae</name>
    <dbReference type="NCBI Taxonomy" id="216142"/>
    <lineage>
        <taxon>Bacteria</taxon>
        <taxon>Pseudomonadati</taxon>
        <taxon>Pseudomonadota</taxon>
        <taxon>Gammaproteobacteria</taxon>
        <taxon>Pseudomonadales</taxon>
        <taxon>Pseudomonadaceae</taxon>
        <taxon>Pseudomonas</taxon>
    </lineage>
</organism>
<dbReference type="HOGENOM" id="CLU_072291_0_0_6"/>
<dbReference type="eggNOG" id="COG4798">
    <property type="taxonomic scope" value="Bacteria"/>
</dbReference>
<evidence type="ECO:0000313" key="2">
    <source>
        <dbReference type="Proteomes" id="UP000029499"/>
    </source>
</evidence>
<sequence length="260" mass="29404">MSTVKQLNQMEIRSMPCTTLESLVIGSHRSPDNIARNAARHPLETLEFFGLQPDMTVLEILPGRGWYTEILAPYLAENGRLYAAHFSPDGVESYMPVILEMFEDRQVNEPETFSRVIVRHINPPREISVAPAGKADLAMTFRNVHNWIMAGQEHEYFAAFFKAVKPGGVLGVEEHRAPEHADMHSMRTTGYVTQAYVIELAERAGFVLEAKSEINANPRDTKDHPKGIWSLPPLLMSGEVEKYQAIGESDRMTLRFRKPQ</sequence>
<name>A0A089YR01_9PSED</name>
<accession>A0A089YR01</accession>
<dbReference type="EMBL" id="CP009533">
    <property type="protein sequence ID" value="AIS16125.1"/>
    <property type="molecule type" value="Genomic_DNA"/>
</dbReference>
<dbReference type="InterPro" id="IPR016980">
    <property type="entry name" value="S-AdoMet-dep_MeTrfase_Alr7345"/>
</dbReference>
<dbReference type="KEGG" id="prh:LT40_01395"/>
<dbReference type="AlphaFoldDB" id="A0A089YR01"/>
<dbReference type="PIRSF" id="PIRSF031679">
    <property type="entry name" value="Mtase_Alr7345_prd"/>
    <property type="match status" value="1"/>
</dbReference>